<organism evidence="2 4">
    <name type="scientific">Cucumis melo var. makuwa</name>
    <name type="common">Oriental melon</name>
    <dbReference type="NCBI Taxonomy" id="1194695"/>
    <lineage>
        <taxon>Eukaryota</taxon>
        <taxon>Viridiplantae</taxon>
        <taxon>Streptophyta</taxon>
        <taxon>Embryophyta</taxon>
        <taxon>Tracheophyta</taxon>
        <taxon>Spermatophyta</taxon>
        <taxon>Magnoliopsida</taxon>
        <taxon>eudicotyledons</taxon>
        <taxon>Gunneridae</taxon>
        <taxon>Pentapetalae</taxon>
        <taxon>rosids</taxon>
        <taxon>fabids</taxon>
        <taxon>Cucurbitales</taxon>
        <taxon>Cucurbitaceae</taxon>
        <taxon>Benincaseae</taxon>
        <taxon>Cucumis</taxon>
    </lineage>
</organism>
<dbReference type="EMBL" id="SSTE01016484">
    <property type="protein sequence ID" value="KAA0041614.1"/>
    <property type="molecule type" value="Genomic_DNA"/>
</dbReference>
<name>A0A5D3D821_CUCMM</name>
<evidence type="ECO:0000313" key="1">
    <source>
        <dbReference type="EMBL" id="KAA0041614.1"/>
    </source>
</evidence>
<dbReference type="Proteomes" id="UP000321947">
    <property type="component" value="Unassembled WGS sequence"/>
</dbReference>
<dbReference type="EMBL" id="SSTD01006815">
    <property type="protein sequence ID" value="TYK19643.1"/>
    <property type="molecule type" value="Genomic_DNA"/>
</dbReference>
<dbReference type="Proteomes" id="UP000321393">
    <property type="component" value="Unassembled WGS sequence"/>
</dbReference>
<evidence type="ECO:0000313" key="2">
    <source>
        <dbReference type="EMBL" id="TYK19643.1"/>
    </source>
</evidence>
<gene>
    <name evidence="2" type="ORF">E5676_scaffold242G00320</name>
    <name evidence="1" type="ORF">E6C27_scaffold93G00850</name>
</gene>
<comment type="caution">
    <text evidence="2">The sequence shown here is derived from an EMBL/GenBank/DDBJ whole genome shotgun (WGS) entry which is preliminary data.</text>
</comment>
<dbReference type="OrthoDB" id="1751950at2759"/>
<dbReference type="AlphaFoldDB" id="A0A5D3D821"/>
<evidence type="ECO:0000313" key="4">
    <source>
        <dbReference type="Proteomes" id="UP000321947"/>
    </source>
</evidence>
<proteinExistence type="predicted"/>
<protein>
    <submittedName>
        <fullName evidence="2">DUF4283 domain protein</fullName>
    </submittedName>
</protein>
<evidence type="ECO:0000313" key="3">
    <source>
        <dbReference type="Proteomes" id="UP000321393"/>
    </source>
</evidence>
<reference evidence="3 4" key="1">
    <citation type="submission" date="2019-08" db="EMBL/GenBank/DDBJ databases">
        <title>Draft genome sequences of two oriental melons (Cucumis melo L. var makuwa).</title>
        <authorList>
            <person name="Kwon S.-Y."/>
        </authorList>
    </citation>
    <scope>NUCLEOTIDE SEQUENCE [LARGE SCALE GENOMIC DNA]</scope>
    <source>
        <strain evidence="4">cv. Chang Bougi</strain>
        <strain evidence="3">cv. SW 3</strain>
        <tissue evidence="2">Leaf</tissue>
    </source>
</reference>
<sequence>MDSRLAVGWVVGKPITLDFATKKRCRLSYARVCVELNMDSHMPAEITINLKGVDFIVTEGEIRSSPNRTSRQVEKEVAKRDDFTLVTRKKRELISIRDRGKSLEVTMRNSFSSLSEVGENDKWALTIMDGSPMPLQVDDSVVSLSGLSLEDGLEKCKTMFDFLGSSSMGFYCLLETRVSECDVEEESLFFFYSCGG</sequence>
<accession>A0A5D3D821</accession>